<comment type="catalytic activity">
    <reaction evidence="9">
        <text>Typically cleaves a -Gly-|-Phe- bond to release an N-terminal, basic peptide of 5-8 residues from type IV prepilin, and then N-methylates the new N-terminal amino group, the methyl donor being S-adenosyl-L-methionine.</text>
        <dbReference type="EC" id="3.4.23.43"/>
    </reaction>
</comment>
<proteinExistence type="inferred from homology"/>
<evidence type="ECO:0000256" key="4">
    <source>
        <dbReference type="ARBA" id="ARBA00022519"/>
    </source>
</evidence>
<feature type="transmembrane region" description="Helical" evidence="10">
    <location>
        <begin position="156"/>
        <end position="176"/>
    </location>
</feature>
<evidence type="ECO:0000256" key="7">
    <source>
        <dbReference type="ARBA" id="ARBA00023136"/>
    </source>
</evidence>
<dbReference type="EC" id="3.4.23.43" evidence="9"/>
<keyword evidence="9" id="KW-0511">Multifunctional enzyme</keyword>
<dbReference type="GO" id="GO:0005886">
    <property type="term" value="C:plasma membrane"/>
    <property type="evidence" value="ECO:0007669"/>
    <property type="project" value="UniProtKB-SubCell"/>
</dbReference>
<feature type="transmembrane region" description="Helical" evidence="10">
    <location>
        <begin position="6"/>
        <end position="25"/>
    </location>
</feature>
<comment type="subcellular location">
    <subcellularLocation>
        <location evidence="1">Cell inner membrane</location>
        <topology evidence="1">Multi-pass membrane protein</topology>
    </subcellularLocation>
    <subcellularLocation>
        <location evidence="9">Cell membrane</location>
        <topology evidence="9">Multi-pass membrane protein</topology>
    </subcellularLocation>
</comment>
<dbReference type="GO" id="GO:0008168">
    <property type="term" value="F:methyltransferase activity"/>
    <property type="evidence" value="ECO:0007669"/>
    <property type="project" value="UniProtKB-KW"/>
</dbReference>
<accession>A0A848MNL5</accession>
<dbReference type="Pfam" id="PF01478">
    <property type="entry name" value="Peptidase_A24"/>
    <property type="match status" value="1"/>
</dbReference>
<evidence type="ECO:0000256" key="5">
    <source>
        <dbReference type="ARBA" id="ARBA00022692"/>
    </source>
</evidence>
<feature type="transmembrane region" description="Helical" evidence="10">
    <location>
        <begin position="188"/>
        <end position="220"/>
    </location>
</feature>
<evidence type="ECO:0000313" key="13">
    <source>
        <dbReference type="EMBL" id="NMP29375.1"/>
    </source>
</evidence>
<dbReference type="Proteomes" id="UP000585363">
    <property type="component" value="Unassembled WGS sequence"/>
</dbReference>
<evidence type="ECO:0000256" key="9">
    <source>
        <dbReference type="RuleBase" id="RU003794"/>
    </source>
</evidence>
<feature type="transmembrane region" description="Helical" evidence="10">
    <location>
        <begin position="104"/>
        <end position="123"/>
    </location>
</feature>
<feature type="domain" description="Prepilin type IV endopeptidase peptidase" evidence="11">
    <location>
        <begin position="108"/>
        <end position="215"/>
    </location>
</feature>
<evidence type="ECO:0000256" key="2">
    <source>
        <dbReference type="ARBA" id="ARBA00005801"/>
    </source>
</evidence>
<sequence length="245" mass="26723">MFVLILSIIVGAIIGSFINVIIYRLPRIMAGEKISLSFPVSHCPFCHHPVRWRHNIPLIGWLLLAGKCADCRAAISPRYPLIEGLMAIMFGWVIAHHGPGIESAVILFALCLLVPLACIDAATMLLPDRLTWPLIIGGIVTAWAGVGRVGWQEAGIAAVVGFTLPWALSLLFRVFFQREGMGRGDMKLFAGLGAWMGYGMLCHIMIASSILAILSALIILKVKPGQAFPFGPYPILVAIMVFLFF</sequence>
<evidence type="ECO:0000256" key="10">
    <source>
        <dbReference type="SAM" id="Phobius"/>
    </source>
</evidence>
<dbReference type="InterPro" id="IPR010627">
    <property type="entry name" value="Prepilin_pept_A24_N"/>
</dbReference>
<dbReference type="PRINTS" id="PR00864">
    <property type="entry name" value="PREPILNPTASE"/>
</dbReference>
<dbReference type="AlphaFoldDB" id="A0A848MNL5"/>
<dbReference type="GO" id="GO:0004190">
    <property type="term" value="F:aspartic-type endopeptidase activity"/>
    <property type="evidence" value="ECO:0007669"/>
    <property type="project" value="UniProtKB-EC"/>
</dbReference>
<name>A0A848MNL5_9GAMM</name>
<dbReference type="GO" id="GO:0006465">
    <property type="term" value="P:signal peptide processing"/>
    <property type="evidence" value="ECO:0007669"/>
    <property type="project" value="TreeGrafter"/>
</dbReference>
<comment type="caution">
    <text evidence="13">The sequence shown here is derived from an EMBL/GenBank/DDBJ whole genome shotgun (WGS) entry which is preliminary data.</text>
</comment>
<reference evidence="13 14" key="2">
    <citation type="submission" date="2020-06" db="EMBL/GenBank/DDBJ databases">
        <title>Polyphasic characterization of a Rahnella strain isolated from tree sap.</title>
        <authorList>
            <person name="Kim I.S."/>
        </authorList>
    </citation>
    <scope>NUCLEOTIDE SEQUENCE [LARGE SCALE GENOMIC DNA]</scope>
    <source>
        <strain evidence="13 14">SAP-1</strain>
    </source>
</reference>
<keyword evidence="7 10" id="KW-0472">Membrane</keyword>
<dbReference type="GO" id="GO:0032259">
    <property type="term" value="P:methylation"/>
    <property type="evidence" value="ECO:0007669"/>
    <property type="project" value="UniProtKB-KW"/>
</dbReference>
<dbReference type="Pfam" id="PF06750">
    <property type="entry name" value="A24_N_bact"/>
    <property type="match status" value="1"/>
</dbReference>
<dbReference type="InterPro" id="IPR014032">
    <property type="entry name" value="Peptidase_A24A_bac"/>
</dbReference>
<protein>
    <recommendedName>
        <fullName evidence="9">Prepilin leader peptidase/N-methyltransferase</fullName>
        <ecNumber evidence="9">2.1.1.-</ecNumber>
        <ecNumber evidence="9">3.4.23.43</ecNumber>
    </recommendedName>
</protein>
<keyword evidence="9" id="KW-0808">Transferase</keyword>
<dbReference type="Gene3D" id="1.20.120.1220">
    <property type="match status" value="1"/>
</dbReference>
<comment type="function">
    <text evidence="9">Plays an essential role in type IV pili and type II pseudopili formation by proteolytically removing the leader sequence from substrate proteins and subsequently monomethylating the alpha-amino group of the newly exposed N-terminal phenylalanine.</text>
</comment>
<dbReference type="RefSeq" id="WP_169405089.1">
    <property type="nucleotide sequence ID" value="NZ_JAADJU010000014.1"/>
</dbReference>
<dbReference type="EC" id="2.1.1.-" evidence="9"/>
<dbReference type="EMBL" id="JAADJU010000014">
    <property type="protein sequence ID" value="NMP29375.1"/>
    <property type="molecule type" value="Genomic_DNA"/>
</dbReference>
<feature type="domain" description="Prepilin peptidase A24 N-terminal" evidence="12">
    <location>
        <begin position="9"/>
        <end position="96"/>
    </location>
</feature>
<keyword evidence="9" id="KW-0378">Hydrolase</keyword>
<evidence type="ECO:0000256" key="6">
    <source>
        <dbReference type="ARBA" id="ARBA00022989"/>
    </source>
</evidence>
<organism evidence="13 14">
    <name type="scientific">Rouxiella aceris</name>
    <dbReference type="NCBI Taxonomy" id="2703884"/>
    <lineage>
        <taxon>Bacteria</taxon>
        <taxon>Pseudomonadati</taxon>
        <taxon>Pseudomonadota</taxon>
        <taxon>Gammaproteobacteria</taxon>
        <taxon>Enterobacterales</taxon>
        <taxon>Yersiniaceae</taxon>
        <taxon>Rouxiella</taxon>
    </lineage>
</organism>
<evidence type="ECO:0000256" key="8">
    <source>
        <dbReference type="RuleBase" id="RU003793"/>
    </source>
</evidence>
<feature type="transmembrane region" description="Helical" evidence="10">
    <location>
        <begin position="226"/>
        <end position="244"/>
    </location>
</feature>
<keyword evidence="14" id="KW-1185">Reference proteome</keyword>
<gene>
    <name evidence="13" type="ORF">GW590_21250</name>
</gene>
<keyword evidence="9" id="KW-0645">Protease</keyword>
<keyword evidence="5 9" id="KW-0812">Transmembrane</keyword>
<evidence type="ECO:0000256" key="3">
    <source>
        <dbReference type="ARBA" id="ARBA00022475"/>
    </source>
</evidence>
<keyword evidence="6 10" id="KW-1133">Transmembrane helix</keyword>
<dbReference type="InterPro" id="IPR050882">
    <property type="entry name" value="Prepilin_peptidase/N-MTase"/>
</dbReference>
<reference evidence="13 14" key="1">
    <citation type="submission" date="2020-01" db="EMBL/GenBank/DDBJ databases">
        <authorList>
            <person name="Lee S.D."/>
        </authorList>
    </citation>
    <scope>NUCLEOTIDE SEQUENCE [LARGE SCALE GENOMIC DNA]</scope>
    <source>
        <strain evidence="13 14">SAP-1</strain>
    </source>
</reference>
<feature type="transmembrane region" description="Helical" evidence="10">
    <location>
        <begin position="130"/>
        <end position="150"/>
    </location>
</feature>
<dbReference type="InterPro" id="IPR000045">
    <property type="entry name" value="Prepilin_IV_endopep_pep"/>
</dbReference>
<evidence type="ECO:0000259" key="11">
    <source>
        <dbReference type="Pfam" id="PF01478"/>
    </source>
</evidence>
<keyword evidence="3" id="KW-1003">Cell membrane</keyword>
<evidence type="ECO:0000313" key="14">
    <source>
        <dbReference type="Proteomes" id="UP000585363"/>
    </source>
</evidence>
<evidence type="ECO:0000256" key="1">
    <source>
        <dbReference type="ARBA" id="ARBA00004429"/>
    </source>
</evidence>
<keyword evidence="9" id="KW-0489">Methyltransferase</keyword>
<dbReference type="PANTHER" id="PTHR30487:SF0">
    <property type="entry name" value="PREPILIN LEADER PEPTIDASE_N-METHYLTRANSFERASE-RELATED"/>
    <property type="match status" value="1"/>
</dbReference>
<comment type="similarity">
    <text evidence="2 8">Belongs to the peptidase A24 family.</text>
</comment>
<dbReference type="PANTHER" id="PTHR30487">
    <property type="entry name" value="TYPE 4 PREPILIN-LIKE PROTEINS LEADER PEPTIDE-PROCESSING ENZYME"/>
    <property type="match status" value="1"/>
</dbReference>
<evidence type="ECO:0000259" key="12">
    <source>
        <dbReference type="Pfam" id="PF06750"/>
    </source>
</evidence>
<keyword evidence="4" id="KW-0997">Cell inner membrane</keyword>